<feature type="zinc finger region" description="C3H1-type" evidence="4">
    <location>
        <begin position="542"/>
        <end position="571"/>
    </location>
</feature>
<dbReference type="Proteomes" id="UP000800097">
    <property type="component" value="Unassembled WGS sequence"/>
</dbReference>
<feature type="compositionally biased region" description="Polar residues" evidence="5">
    <location>
        <begin position="183"/>
        <end position="194"/>
    </location>
</feature>
<feature type="domain" description="C3H1-type" evidence="7">
    <location>
        <begin position="354"/>
        <end position="377"/>
    </location>
</feature>
<gene>
    <name evidence="8" type="ORF">EI97DRAFT_470965</name>
</gene>
<feature type="compositionally biased region" description="Pro residues" evidence="5">
    <location>
        <begin position="701"/>
        <end position="715"/>
    </location>
</feature>
<keyword evidence="4" id="KW-0863">Zinc-finger</keyword>
<dbReference type="CDD" id="cd18966">
    <property type="entry name" value="chromodomain"/>
    <property type="match status" value="1"/>
</dbReference>
<dbReference type="SMART" id="SM00298">
    <property type="entry name" value="CHROMO"/>
    <property type="match status" value="1"/>
</dbReference>
<feature type="region of interest" description="Disordered" evidence="5">
    <location>
        <begin position="296"/>
        <end position="344"/>
    </location>
</feature>
<feature type="compositionally biased region" description="Polar residues" evidence="5">
    <location>
        <begin position="216"/>
        <end position="235"/>
    </location>
</feature>
<sequence>MADNMADNNDEEAVWVVEDILAEMTTDEDGKKYYLVKWEGYPWHEDTWEPPENFIGNSLEYWEQRKKELGGEGSRRLNRYIQKNIEKFERALDAHEAGEAANAEPAFESERRKADSPPSASGEPRSLFVPESQKRRNRPLVQSSSSESSSGEEEETLASAYRKRKRSTTARQTEPGDGRSSDVLETTNSRSTAPRRTDQASKPSGIAPASPLVHNNPPTLQSGSDSNQKNLSNGRINIVNKPTAKRVWKKGDVAFRTLKMRHAFQKFKARELPPDFGALQFPLEQPVAVAKPTAETLETGRHDVQPARMPTQQRDSRDDNPYGRRDYGRRREDDAEERPSVEQRIARSHKVPLICLDWRSGHCDHSDDACRYWHENMPGMEVSQFGKGVPPKYRDPPLTCYYYMATEKGCNKPANECGYAHENTGWLAAKDGGEPKQIDKNMLPLRETSQRITNSKLKPKDREPPITCWFYMIGPMGCDKSADRCLYAHWNTGLLGMTDKSIVEIPKTQLPRFQPPLRPAAERGTVPSPSTPGLVRRPSWKDPGAKTCHFWFHHGHCSKPAAQCKFRHAYNEGDEVAEPPGSKRLQALWMQEEGAIPDNPNTIPLGSPSMDDNTESTSRLESKFGNNGLKTMDESISPLDATNGASFMGQPDPSNSAIEQSRLKAVEISRRIATTETRSGPTVSTPSPPFAVQSPPSIEQSPPPHSPLSPPPPLSGPLQIGCQAPPNFFSSLHRVTSAATTLRGSESADAAPAMISTPLSNGPRVQSPATLAAPLISCSAMKSVIEKACNLDFTTLFTNRIDQSVCLDRKALLMFHPTEQVEEMELVRRWLLMHHVEVYTLDVEGSWDYFKRKLDEGGSGIIIAPPQFDRYWAIPGFGQALRGNKLRVWSHGCQSPLDYDSLFVDRVDPTKYECEEVFPLGGIIFITDDVLENAPSQALDILNLFITKVNKCRNETDSSVPWDYKNYSSLFWRLAVRPDLIQSAFDRVDALEAESLGNSNSLAWERASLLAHFADLAELNFMDHVQPSYIPRLVDLRPILSEPADQSQAYFAALSSSPTGAIDQQVEYWAKKVCAMRKSYRHFFVVHTEPSSEQSAEWQRKFCNIDEVITPEKCIELLKEDSEGSRIDFMEWYLPKVGMGEVQEAEANGAGDPMDISSSP</sequence>
<evidence type="ECO:0008006" key="10">
    <source>
        <dbReference type="Google" id="ProtNLM"/>
    </source>
</evidence>
<dbReference type="InterPro" id="IPR016197">
    <property type="entry name" value="Chromo-like_dom_sf"/>
</dbReference>
<reference evidence="8" key="1">
    <citation type="journal article" date="2020" name="Stud. Mycol.">
        <title>101 Dothideomycetes genomes: a test case for predicting lifestyles and emergence of pathogens.</title>
        <authorList>
            <person name="Haridas S."/>
            <person name="Albert R."/>
            <person name="Binder M."/>
            <person name="Bloem J."/>
            <person name="Labutti K."/>
            <person name="Salamov A."/>
            <person name="Andreopoulos B."/>
            <person name="Baker S."/>
            <person name="Barry K."/>
            <person name="Bills G."/>
            <person name="Bluhm B."/>
            <person name="Cannon C."/>
            <person name="Castanera R."/>
            <person name="Culley D."/>
            <person name="Daum C."/>
            <person name="Ezra D."/>
            <person name="Gonzalez J."/>
            <person name="Henrissat B."/>
            <person name="Kuo A."/>
            <person name="Liang C."/>
            <person name="Lipzen A."/>
            <person name="Lutzoni F."/>
            <person name="Magnuson J."/>
            <person name="Mondo S."/>
            <person name="Nolan M."/>
            <person name="Ohm R."/>
            <person name="Pangilinan J."/>
            <person name="Park H.-J."/>
            <person name="Ramirez L."/>
            <person name="Alfaro M."/>
            <person name="Sun H."/>
            <person name="Tritt A."/>
            <person name="Yoshinaga Y."/>
            <person name="Zwiers L.-H."/>
            <person name="Turgeon B."/>
            <person name="Goodwin S."/>
            <person name="Spatafora J."/>
            <person name="Crous P."/>
            <person name="Grigoriev I."/>
        </authorList>
    </citation>
    <scope>NUCLEOTIDE SEQUENCE</scope>
    <source>
        <strain evidence="8">CBS 379.55</strain>
    </source>
</reference>
<dbReference type="AlphaFoldDB" id="A0A6A6J7U2"/>
<keyword evidence="4" id="KW-0862">Zinc</keyword>
<organism evidence="8 9">
    <name type="scientific">Westerdykella ornata</name>
    <dbReference type="NCBI Taxonomy" id="318751"/>
    <lineage>
        <taxon>Eukaryota</taxon>
        <taxon>Fungi</taxon>
        <taxon>Dikarya</taxon>
        <taxon>Ascomycota</taxon>
        <taxon>Pezizomycotina</taxon>
        <taxon>Dothideomycetes</taxon>
        <taxon>Pleosporomycetidae</taxon>
        <taxon>Pleosporales</taxon>
        <taxon>Sporormiaceae</taxon>
        <taxon>Westerdykella</taxon>
    </lineage>
</organism>
<evidence type="ECO:0000256" key="2">
    <source>
        <dbReference type="ARBA" id="ARBA00011353"/>
    </source>
</evidence>
<evidence type="ECO:0000259" key="6">
    <source>
        <dbReference type="PROSITE" id="PS50013"/>
    </source>
</evidence>
<comment type="subcellular location">
    <subcellularLocation>
        <location evidence="1">Nucleus</location>
    </subcellularLocation>
</comment>
<evidence type="ECO:0000256" key="4">
    <source>
        <dbReference type="PROSITE-ProRule" id="PRU00723"/>
    </source>
</evidence>
<name>A0A6A6J7U2_WESOR</name>
<feature type="domain" description="C3H1-type" evidence="7">
    <location>
        <begin position="542"/>
        <end position="571"/>
    </location>
</feature>
<dbReference type="RefSeq" id="XP_033649235.1">
    <property type="nucleotide sequence ID" value="XM_033801801.1"/>
</dbReference>
<evidence type="ECO:0000259" key="7">
    <source>
        <dbReference type="PROSITE" id="PS50103"/>
    </source>
</evidence>
<dbReference type="InterPro" id="IPR051219">
    <property type="entry name" value="Heterochromatin_chromo-domain"/>
</dbReference>
<keyword evidence="9" id="KW-1185">Reference proteome</keyword>
<feature type="zinc finger region" description="C3H1-type" evidence="4">
    <location>
        <begin position="354"/>
        <end position="377"/>
    </location>
</feature>
<dbReference type="InterPro" id="IPR000953">
    <property type="entry name" value="Chromo/chromo_shadow_dom"/>
</dbReference>
<dbReference type="PANTHER" id="PTHR22812">
    <property type="entry name" value="CHROMOBOX PROTEIN"/>
    <property type="match status" value="1"/>
</dbReference>
<evidence type="ECO:0000313" key="8">
    <source>
        <dbReference type="EMBL" id="KAF2271696.1"/>
    </source>
</evidence>
<dbReference type="Pfam" id="PF00385">
    <property type="entry name" value="Chromo"/>
    <property type="match status" value="1"/>
</dbReference>
<keyword evidence="4" id="KW-0479">Metal-binding</keyword>
<feature type="region of interest" description="Disordered" evidence="5">
    <location>
        <begin position="98"/>
        <end position="238"/>
    </location>
</feature>
<dbReference type="InterPro" id="IPR023780">
    <property type="entry name" value="Chromo_domain"/>
</dbReference>
<feature type="compositionally biased region" description="Polar residues" evidence="5">
    <location>
        <begin position="672"/>
        <end position="685"/>
    </location>
</feature>
<feature type="region of interest" description="Disordered" evidence="5">
    <location>
        <begin position="610"/>
        <end position="629"/>
    </location>
</feature>
<dbReference type="Gene3D" id="2.40.50.40">
    <property type="match status" value="1"/>
</dbReference>
<evidence type="ECO:0000313" key="9">
    <source>
        <dbReference type="Proteomes" id="UP000800097"/>
    </source>
</evidence>
<feature type="domain" description="Chromo" evidence="6">
    <location>
        <begin position="15"/>
        <end position="53"/>
    </location>
</feature>
<dbReference type="GO" id="GO:0005634">
    <property type="term" value="C:nucleus"/>
    <property type="evidence" value="ECO:0007669"/>
    <property type="project" value="UniProtKB-SubCell"/>
</dbReference>
<evidence type="ECO:0000256" key="5">
    <source>
        <dbReference type="SAM" id="MobiDB-lite"/>
    </source>
</evidence>
<feature type="compositionally biased region" description="Basic and acidic residues" evidence="5">
    <location>
        <begin position="314"/>
        <end position="344"/>
    </location>
</feature>
<keyword evidence="3" id="KW-0539">Nucleus</keyword>
<feature type="region of interest" description="Disordered" evidence="5">
    <location>
        <begin position="513"/>
        <end position="539"/>
    </location>
</feature>
<dbReference type="EMBL" id="ML986534">
    <property type="protein sequence ID" value="KAF2271696.1"/>
    <property type="molecule type" value="Genomic_DNA"/>
</dbReference>
<evidence type="ECO:0000256" key="3">
    <source>
        <dbReference type="ARBA" id="ARBA00023242"/>
    </source>
</evidence>
<feature type="compositionally biased region" description="Polar residues" evidence="5">
    <location>
        <begin position="615"/>
        <end position="629"/>
    </location>
</feature>
<protein>
    <recommendedName>
        <fullName evidence="10">Chromo domain-containing protein</fullName>
    </recommendedName>
</protein>
<dbReference type="OrthoDB" id="1918685at2759"/>
<dbReference type="GO" id="GO:0008270">
    <property type="term" value="F:zinc ion binding"/>
    <property type="evidence" value="ECO:0007669"/>
    <property type="project" value="UniProtKB-KW"/>
</dbReference>
<proteinExistence type="predicted"/>
<feature type="region of interest" description="Disordered" evidence="5">
    <location>
        <begin position="672"/>
        <end position="720"/>
    </location>
</feature>
<evidence type="ECO:0000256" key="1">
    <source>
        <dbReference type="ARBA" id="ARBA00004123"/>
    </source>
</evidence>
<accession>A0A6A6J7U2</accession>
<dbReference type="SUPFAM" id="SSF54160">
    <property type="entry name" value="Chromo domain-like"/>
    <property type="match status" value="1"/>
</dbReference>
<dbReference type="GeneID" id="54554976"/>
<dbReference type="PROSITE" id="PS50103">
    <property type="entry name" value="ZF_C3H1"/>
    <property type="match status" value="2"/>
</dbReference>
<dbReference type="GO" id="GO:0006338">
    <property type="term" value="P:chromatin remodeling"/>
    <property type="evidence" value="ECO:0007669"/>
    <property type="project" value="UniProtKB-ARBA"/>
</dbReference>
<comment type="subunit">
    <text evidence="2">Component of the NuA4 histone acetyltransferase complex.</text>
</comment>
<dbReference type="InterPro" id="IPR000571">
    <property type="entry name" value="Znf_CCCH"/>
</dbReference>
<dbReference type="PROSITE" id="PS50013">
    <property type="entry name" value="CHROMO_2"/>
    <property type="match status" value="1"/>
</dbReference>